<dbReference type="Proteomes" id="UP000019487">
    <property type="component" value="Unassembled WGS sequence"/>
</dbReference>
<gene>
    <name evidence="3" type="ORF">SBOR_9175</name>
</gene>
<dbReference type="SMART" id="SM00355">
    <property type="entry name" value="ZnF_C2H2"/>
    <property type="match status" value="3"/>
</dbReference>
<keyword evidence="4" id="KW-1185">Reference proteome</keyword>
<evidence type="ECO:0000259" key="2">
    <source>
        <dbReference type="SMART" id="SM00355"/>
    </source>
</evidence>
<dbReference type="STRING" id="1432307.W9C0V5"/>
<dbReference type="OrthoDB" id="2687452at2759"/>
<sequence length="477" mass="54088">MQSDAQHPAGRETSALSTIGGHLNVNQETTFNHIDITEPYPHYELEAFTLDEQVYDFGTAADYNDILFKEMNIEIDALTSTNHPSMSVWSTQYATTSIPEAAIHIPAGITTGLDIRVPNTVLPLECNLEVSMSNITGNNCTCSHKEEKCVPSLLFGPMEASGHPITTPQRVSGPLTARGSADTSRRAARGRLTCPHPRCNKTFPRQYEQVSSPHFMAVVCSAYGCHRTTKPFKRADKFMEHFRKHGNSQSYRCLMETCQSGSFDIPTLTDHLVMQHYMDYDTQQNFDWIMKTVLRTNSIPFWFGRVCSTGGDLCPLASIGCTYRISADVGERRHEFVMRAHAITHKHSDLVEGKDLLREFFAGKLQWYLDEGVKDCMLCLFQVRGFHHRNIFFTHLMGNHSKEERSSVLKDIFRIVEIYHKNFCYLQRQGEVPSAVALANECRAIGLSFRLLADNFFDVPDRLESTQHIVLTRLLYA</sequence>
<name>W9C0V5_SCLBF</name>
<feature type="domain" description="C2H2-type" evidence="2">
    <location>
        <begin position="218"/>
        <end position="245"/>
    </location>
</feature>
<organism evidence="3 4">
    <name type="scientific">Sclerotinia borealis (strain F-4128)</name>
    <dbReference type="NCBI Taxonomy" id="1432307"/>
    <lineage>
        <taxon>Eukaryota</taxon>
        <taxon>Fungi</taxon>
        <taxon>Dikarya</taxon>
        <taxon>Ascomycota</taxon>
        <taxon>Pezizomycotina</taxon>
        <taxon>Leotiomycetes</taxon>
        <taxon>Helotiales</taxon>
        <taxon>Sclerotiniaceae</taxon>
        <taxon>Sclerotinia</taxon>
    </lineage>
</organism>
<dbReference type="HOGENOM" id="CLU_572608_0_0_1"/>
<dbReference type="AlphaFoldDB" id="W9C0V5"/>
<dbReference type="InterPro" id="IPR013087">
    <property type="entry name" value="Znf_C2H2_type"/>
</dbReference>
<reference evidence="3 4" key="1">
    <citation type="journal article" date="2014" name="Genome Announc.">
        <title>Draft genome sequence of Sclerotinia borealis, a psychrophilic plant pathogenic fungus.</title>
        <authorList>
            <person name="Mardanov A.V."/>
            <person name="Beletsky A.V."/>
            <person name="Kadnikov V.V."/>
            <person name="Ignatov A.N."/>
            <person name="Ravin N.V."/>
        </authorList>
    </citation>
    <scope>NUCLEOTIDE SEQUENCE [LARGE SCALE GENOMIC DNA]</scope>
    <source>
        <strain evidence="4">F-4157</strain>
    </source>
</reference>
<comment type="caution">
    <text evidence="3">The sequence shown here is derived from an EMBL/GenBank/DDBJ whole genome shotgun (WGS) entry which is preliminary data.</text>
</comment>
<protein>
    <recommendedName>
        <fullName evidence="2">C2H2-type domain-containing protein</fullName>
    </recommendedName>
</protein>
<feature type="domain" description="C2H2-type" evidence="2">
    <location>
        <begin position="374"/>
        <end position="400"/>
    </location>
</feature>
<accession>W9C0V5</accession>
<evidence type="ECO:0000313" key="4">
    <source>
        <dbReference type="Proteomes" id="UP000019487"/>
    </source>
</evidence>
<feature type="region of interest" description="Disordered" evidence="1">
    <location>
        <begin position="162"/>
        <end position="191"/>
    </location>
</feature>
<evidence type="ECO:0000313" key="3">
    <source>
        <dbReference type="EMBL" id="ESZ90432.1"/>
    </source>
</evidence>
<evidence type="ECO:0000256" key="1">
    <source>
        <dbReference type="SAM" id="MobiDB-lite"/>
    </source>
</evidence>
<feature type="domain" description="C2H2-type" evidence="2">
    <location>
        <begin position="251"/>
        <end position="276"/>
    </location>
</feature>
<proteinExistence type="predicted"/>
<dbReference type="EMBL" id="AYSA01000629">
    <property type="protein sequence ID" value="ESZ90432.1"/>
    <property type="molecule type" value="Genomic_DNA"/>
</dbReference>